<protein>
    <submittedName>
        <fullName evidence="1">NETI motif-containing protein</fullName>
    </submittedName>
</protein>
<keyword evidence="2" id="KW-1185">Reference proteome</keyword>
<dbReference type="Pfam" id="PF14044">
    <property type="entry name" value="NETI"/>
    <property type="match status" value="1"/>
</dbReference>
<proteinExistence type="predicted"/>
<dbReference type="RefSeq" id="WP_104059612.1">
    <property type="nucleotide sequence ID" value="NZ_PREZ01000008.1"/>
</dbReference>
<accession>A0A2S5G7R4</accession>
<dbReference type="AlphaFoldDB" id="A0A2S5G7R4"/>
<sequence>MSKKQWFEVEENESIDNCLKRMAELGYLPVRRMEEPVFKEIKEGSSVKREPIRQKIRFQGMKSEQ</sequence>
<reference evidence="1 2" key="1">
    <citation type="submission" date="2018-02" db="EMBL/GenBank/DDBJ databases">
        <title>Jeotgalibacillus proteolyticum sp. nov. a protease producing bacterium isolated from ocean sediments of Laizhou Bay.</title>
        <authorList>
            <person name="Li Y."/>
        </authorList>
    </citation>
    <scope>NUCLEOTIDE SEQUENCE [LARGE SCALE GENOMIC DNA]</scope>
    <source>
        <strain evidence="1 2">22-7</strain>
    </source>
</reference>
<comment type="caution">
    <text evidence="1">The sequence shown here is derived from an EMBL/GenBank/DDBJ whole genome shotgun (WGS) entry which is preliminary data.</text>
</comment>
<organism evidence="1 2">
    <name type="scientific">Jeotgalibacillus proteolyticus</name>
    <dbReference type="NCBI Taxonomy" id="2082395"/>
    <lineage>
        <taxon>Bacteria</taxon>
        <taxon>Bacillati</taxon>
        <taxon>Bacillota</taxon>
        <taxon>Bacilli</taxon>
        <taxon>Bacillales</taxon>
        <taxon>Caryophanaceae</taxon>
        <taxon>Jeotgalibacillus</taxon>
    </lineage>
</organism>
<name>A0A2S5G7R4_9BACL</name>
<evidence type="ECO:0000313" key="2">
    <source>
        <dbReference type="Proteomes" id="UP000239047"/>
    </source>
</evidence>
<dbReference type="InterPro" id="IPR025930">
    <property type="entry name" value="NETI"/>
</dbReference>
<dbReference type="EMBL" id="PREZ01000008">
    <property type="protein sequence ID" value="PPA68995.1"/>
    <property type="molecule type" value="Genomic_DNA"/>
</dbReference>
<dbReference type="Proteomes" id="UP000239047">
    <property type="component" value="Unassembled WGS sequence"/>
</dbReference>
<dbReference type="OrthoDB" id="2354098at2"/>
<gene>
    <name evidence="1" type="ORF">C4B60_18990</name>
</gene>
<evidence type="ECO:0000313" key="1">
    <source>
        <dbReference type="EMBL" id="PPA68995.1"/>
    </source>
</evidence>